<proteinExistence type="predicted"/>
<evidence type="ECO:0000256" key="1">
    <source>
        <dbReference type="SAM" id="Phobius"/>
    </source>
</evidence>
<keyword evidence="3" id="KW-1185">Reference proteome</keyword>
<keyword evidence="1" id="KW-0812">Transmembrane</keyword>
<dbReference type="RefSeq" id="WP_375557744.1">
    <property type="nucleotide sequence ID" value="NZ_JBBVGT010000002.1"/>
</dbReference>
<evidence type="ECO:0000313" key="3">
    <source>
        <dbReference type="Proteomes" id="UP001580928"/>
    </source>
</evidence>
<feature type="transmembrane region" description="Helical" evidence="1">
    <location>
        <begin position="36"/>
        <end position="54"/>
    </location>
</feature>
<protein>
    <recommendedName>
        <fullName evidence="4">PH domain-containing protein</fullName>
    </recommendedName>
</protein>
<dbReference type="Proteomes" id="UP001580928">
    <property type="component" value="Unassembled WGS sequence"/>
</dbReference>
<keyword evidence="1" id="KW-0472">Membrane</keyword>
<evidence type="ECO:0000313" key="2">
    <source>
        <dbReference type="EMBL" id="MFB5946217.1"/>
    </source>
</evidence>
<feature type="transmembrane region" description="Helical" evidence="1">
    <location>
        <begin position="12"/>
        <end position="30"/>
    </location>
</feature>
<reference evidence="2 3" key="1">
    <citation type="submission" date="2024-04" db="EMBL/GenBank/DDBJ databases">
        <title>Albibacterium profundi sp. nov., isolated from sediment of the Challenger Deep of Mariana Trench.</title>
        <authorList>
            <person name="Wang Y."/>
        </authorList>
    </citation>
    <scope>NUCLEOTIDE SEQUENCE [LARGE SCALE GENOMIC DNA]</scope>
    <source>
        <strain evidence="2 3">RHL897</strain>
    </source>
</reference>
<evidence type="ECO:0008006" key="4">
    <source>
        <dbReference type="Google" id="ProtNLM"/>
    </source>
</evidence>
<accession>A0ABV5CF83</accession>
<sequence>MKIPFRRKHFSYFLIIGLLWLIFGAALRILQPEHLYSYGYLILGAIYVAVYISMKKKDYLTIENGILTKHNVFSSQKIKLAEVAAVKEFAGDYIVKTSSEELVVNTQIIDQYALNQLDEKLNKLVEVS</sequence>
<keyword evidence="1" id="KW-1133">Transmembrane helix</keyword>
<comment type="caution">
    <text evidence="2">The sequence shown here is derived from an EMBL/GenBank/DDBJ whole genome shotgun (WGS) entry which is preliminary data.</text>
</comment>
<dbReference type="EMBL" id="JBBVGT010000002">
    <property type="protein sequence ID" value="MFB5946217.1"/>
    <property type="molecule type" value="Genomic_DNA"/>
</dbReference>
<gene>
    <name evidence="2" type="ORF">WKR92_10265</name>
</gene>
<organism evidence="2 3">
    <name type="scientific">Albibacterium profundi</name>
    <dbReference type="NCBI Taxonomy" id="3134906"/>
    <lineage>
        <taxon>Bacteria</taxon>
        <taxon>Pseudomonadati</taxon>
        <taxon>Bacteroidota</taxon>
        <taxon>Sphingobacteriia</taxon>
        <taxon>Sphingobacteriales</taxon>
        <taxon>Sphingobacteriaceae</taxon>
        <taxon>Albibacterium</taxon>
    </lineage>
</organism>
<name>A0ABV5CF83_9SPHI</name>